<dbReference type="EMBL" id="WNWS01000498">
    <property type="protein sequence ID" value="KAE9966728.1"/>
    <property type="molecule type" value="Genomic_DNA"/>
</dbReference>
<feature type="region of interest" description="Disordered" evidence="2">
    <location>
        <begin position="124"/>
        <end position="144"/>
    </location>
</feature>
<dbReference type="Proteomes" id="UP000447873">
    <property type="component" value="Unassembled WGS sequence"/>
</dbReference>
<comment type="caution">
    <text evidence="4">The sequence shown here is derived from an EMBL/GenBank/DDBJ whole genome shotgun (WGS) entry which is preliminary data.</text>
</comment>
<evidence type="ECO:0000256" key="2">
    <source>
        <dbReference type="SAM" id="MobiDB-lite"/>
    </source>
</evidence>
<feature type="compositionally biased region" description="Basic and acidic residues" evidence="2">
    <location>
        <begin position="537"/>
        <end position="546"/>
    </location>
</feature>
<dbReference type="Pfam" id="PF19031">
    <property type="entry name" value="Intu_longin_1"/>
    <property type="match status" value="1"/>
</dbReference>
<dbReference type="InterPro" id="IPR013176">
    <property type="entry name" value="Ccz1"/>
</dbReference>
<name>A0A8H3YP03_VENIN</name>
<feature type="compositionally biased region" description="Polar residues" evidence="2">
    <location>
        <begin position="124"/>
        <end position="137"/>
    </location>
</feature>
<feature type="compositionally biased region" description="Polar residues" evidence="2">
    <location>
        <begin position="398"/>
        <end position="422"/>
    </location>
</feature>
<dbReference type="PANTHER" id="PTHR13056:SF0">
    <property type="entry name" value="VACUOLAR FUSION PROTEIN CCZ1 HOMOLOG-RELATED"/>
    <property type="match status" value="1"/>
</dbReference>
<dbReference type="EMBL" id="WNWQ01000107">
    <property type="protein sequence ID" value="KAE9978659.1"/>
    <property type="molecule type" value="Genomic_DNA"/>
</dbReference>
<gene>
    <name evidence="5" type="ORF">BLS_000406</name>
    <name evidence="4" type="ORF">EG328_008654</name>
</gene>
<evidence type="ECO:0000313" key="5">
    <source>
        <dbReference type="EMBL" id="KAE9978659.1"/>
    </source>
</evidence>
<accession>A0A8H3YP03</accession>
<comment type="similarity">
    <text evidence="1">Belongs to the CCZ1 family.</text>
</comment>
<dbReference type="PANTHER" id="PTHR13056">
    <property type="entry name" value="VACUOLAR FUSION PROTEIN CCZ1 HOMOLOG-RELATED"/>
    <property type="match status" value="1"/>
</dbReference>
<protein>
    <recommendedName>
        <fullName evidence="3">CCZ1/INTU/HSP4 first Longin domain-containing protein</fullName>
    </recommendedName>
</protein>
<dbReference type="Proteomes" id="UP000433883">
    <property type="component" value="Unassembled WGS sequence"/>
</dbReference>
<dbReference type="AlphaFoldDB" id="A0A8H3YP03"/>
<reference evidence="4 6" key="1">
    <citation type="submission" date="2018-12" db="EMBL/GenBank/DDBJ databases">
        <title>Venturia inaequalis Genome Resource.</title>
        <authorList>
            <person name="Lichtner F.J."/>
        </authorList>
    </citation>
    <scope>NUCLEOTIDE SEQUENCE [LARGE SCALE GENOMIC DNA]</scope>
    <source>
        <strain evidence="4 6">120213</strain>
        <strain evidence="5">Bline_iso_100314</strain>
    </source>
</reference>
<evidence type="ECO:0000259" key="3">
    <source>
        <dbReference type="Pfam" id="PF19031"/>
    </source>
</evidence>
<feature type="region of interest" description="Disordered" evidence="2">
    <location>
        <begin position="260"/>
        <end position="300"/>
    </location>
</feature>
<dbReference type="OrthoDB" id="240546at2759"/>
<feature type="region of interest" description="Disordered" evidence="2">
    <location>
        <begin position="332"/>
        <end position="422"/>
    </location>
</feature>
<feature type="region of interest" description="Disordered" evidence="2">
    <location>
        <begin position="537"/>
        <end position="557"/>
    </location>
</feature>
<sequence>MSTLEGKVVPAQLSFLAIYNPSLGITDETFEDQILFWWSKTSRDRKRSASNPRLAKQTQEQENEKLRQIGLAQGMVDFAKSFANGKPVDQIETEKSRIVMHELEPGWWIIASIDLTRLPLSLSPTNKSSKSDANNDTPAYEYSSREVGPPHLLLEQLVRGHRTFLLHNGSSLTDLYTRLTRQKFCALLDRFWNRFSQTWDVLLHGNPAVAQFGGLKLAAGGELGIGVGEEEWGSGEREVLEDFARRTDGLIDLMVARFGEPGTDPAKNSKSGATGRSMRHTDRDREPWHGAGHFPQATDGVVFSGTGVISRSSLRDISQWVQTIHTYGEQAFGVRESPTSDRRKRKRAAKSPSTTRTADRTKEVAPISSSKLATRNKDDSPPGIPPPIVSAVERSLERATSSANIAKQDASTKSPTNESDSWSKYLTLGYGSTWGYRRDFSTPIHKSENSNESTDTLPAREQDMQHIDPEPAVDKDAEYQERLKTQIRLEESGHFLIGLTGELLDEDSVQEDDETEGPNNRILLRTLHVEVEKKPPALEYDSHDTGTPDLNQDPALQKRAKRSRLRVVVYVHRPFIYTFLFTAQTSSLSMPAFYRNMHNFFSPLHKTLSASTSPSKVAGRLAAASQTYTTSSPGDVQSAEDQQPIFALVYDPRSFSIHSSIPNIPAPGSLAAGGLSSIAEGIPEGWTRIEAINVHSAILELVKETRPATNSGGGGERELERSVKTGRGWWVVWMRMDDDLPQQVENTPSLAIADGSNTPTLKNQMTRGGDYFGSLRGSESSHVMTFADSREAILVRRARDAVPAAQKKSGGIWGFSGVGNGKDAGAGWGPARLAEGVGIDARKDTSALNLIIKDIVINVSIHILFSCTTSIAAAQSSPAEMLEARATLHIKYLSLAISEEQMRIKETNRTASLPVEMSRANAPQHFRP</sequence>
<organism evidence="4 6">
    <name type="scientific">Venturia inaequalis</name>
    <name type="common">Apple scab fungus</name>
    <dbReference type="NCBI Taxonomy" id="5025"/>
    <lineage>
        <taxon>Eukaryota</taxon>
        <taxon>Fungi</taxon>
        <taxon>Dikarya</taxon>
        <taxon>Ascomycota</taxon>
        <taxon>Pezizomycotina</taxon>
        <taxon>Dothideomycetes</taxon>
        <taxon>Pleosporomycetidae</taxon>
        <taxon>Venturiales</taxon>
        <taxon>Venturiaceae</taxon>
        <taxon>Venturia</taxon>
    </lineage>
</organism>
<evidence type="ECO:0000256" key="1">
    <source>
        <dbReference type="ARBA" id="ARBA00005352"/>
    </source>
</evidence>
<feature type="domain" description="CCZ1/INTU/HSP4 first Longin" evidence="3">
    <location>
        <begin position="14"/>
        <end position="115"/>
    </location>
</feature>
<feature type="compositionally biased region" description="Basic and acidic residues" evidence="2">
    <location>
        <begin position="279"/>
        <end position="288"/>
    </location>
</feature>
<evidence type="ECO:0000313" key="6">
    <source>
        <dbReference type="Proteomes" id="UP000447873"/>
    </source>
</evidence>
<proteinExistence type="inferred from homology"/>
<evidence type="ECO:0000313" key="4">
    <source>
        <dbReference type="EMBL" id="KAE9966728.1"/>
    </source>
</evidence>
<dbReference type="InterPro" id="IPR043987">
    <property type="entry name" value="CCZ1/INTU/HSP4_longin_1"/>
</dbReference>
<dbReference type="GO" id="GO:0016192">
    <property type="term" value="P:vesicle-mediated transport"/>
    <property type="evidence" value="ECO:0007669"/>
    <property type="project" value="InterPro"/>
</dbReference>
<dbReference type="GO" id="GO:0035658">
    <property type="term" value="C:Mon1-Ccz1 complex"/>
    <property type="evidence" value="ECO:0007669"/>
    <property type="project" value="InterPro"/>
</dbReference>